<dbReference type="EMBL" id="KY774314">
    <property type="protein sequence ID" value="ART31761.1"/>
    <property type="molecule type" value="Genomic_DNA"/>
</dbReference>
<proteinExistence type="predicted"/>
<reference evidence="1" key="1">
    <citation type="submission" date="2017-03" db="EMBL/GenBank/DDBJ databases">
        <title>The mitochondrial genome of the carnivorous plant Utricularia reniformis (Lentibulariaceae): structure, comparative analysis and evolutionary landmarks.</title>
        <authorList>
            <person name="Silva S.R."/>
            <person name="Alvarenga D.O."/>
            <person name="Michael T.P."/>
            <person name="Miranda V.F.O."/>
            <person name="Varani A.M."/>
        </authorList>
    </citation>
    <scope>NUCLEOTIDE SEQUENCE</scope>
</reference>
<gene>
    <name evidence="1" type="ORF">AEK19_MT1576</name>
</gene>
<organism evidence="1">
    <name type="scientific">Utricularia reniformis</name>
    <dbReference type="NCBI Taxonomy" id="192314"/>
    <lineage>
        <taxon>Eukaryota</taxon>
        <taxon>Viridiplantae</taxon>
        <taxon>Streptophyta</taxon>
        <taxon>Embryophyta</taxon>
        <taxon>Tracheophyta</taxon>
        <taxon>Spermatophyta</taxon>
        <taxon>Magnoliopsida</taxon>
        <taxon>eudicotyledons</taxon>
        <taxon>Gunneridae</taxon>
        <taxon>Pentapetalae</taxon>
        <taxon>asterids</taxon>
        <taxon>lamiids</taxon>
        <taxon>Lamiales</taxon>
        <taxon>Lentibulariaceae</taxon>
        <taxon>Utricularia</taxon>
    </lineage>
</organism>
<dbReference type="AlphaFoldDB" id="A0A1Y0B2Y7"/>
<name>A0A1Y0B2Y7_9LAMI</name>
<evidence type="ECO:0000313" key="1">
    <source>
        <dbReference type="EMBL" id="ART31761.1"/>
    </source>
</evidence>
<protein>
    <submittedName>
        <fullName evidence="1">Uncharacterized protein</fullName>
    </submittedName>
</protein>
<sequence length="63" mass="7434">MSPHNNWLSFLHLYVHLERHTPICKYISTRIPLSKHMLNGDLPRLRSNNLLSRLNDGPNQYPL</sequence>
<keyword evidence="1" id="KW-0496">Mitochondrion</keyword>
<geneLocation type="mitochondrion" evidence="1"/>
<accession>A0A1Y0B2Y7</accession>